<evidence type="ECO:0000313" key="4">
    <source>
        <dbReference type="Proteomes" id="UP000693970"/>
    </source>
</evidence>
<feature type="compositionally biased region" description="Polar residues" evidence="2">
    <location>
        <begin position="102"/>
        <end position="113"/>
    </location>
</feature>
<dbReference type="PANTHER" id="PTHR24198">
    <property type="entry name" value="ANKYRIN REPEAT AND PROTEIN KINASE DOMAIN-CONTAINING PROTEIN"/>
    <property type="match status" value="1"/>
</dbReference>
<proteinExistence type="predicted"/>
<name>A0A9K3LXU6_9STRA</name>
<dbReference type="Proteomes" id="UP000693970">
    <property type="component" value="Unassembled WGS sequence"/>
</dbReference>
<keyword evidence="1" id="KW-0040">ANK repeat</keyword>
<evidence type="ECO:0000256" key="1">
    <source>
        <dbReference type="PROSITE-ProRule" id="PRU00023"/>
    </source>
</evidence>
<dbReference type="EMBL" id="JAGRRH010000004">
    <property type="protein sequence ID" value="KAG7370568.1"/>
    <property type="molecule type" value="Genomic_DNA"/>
</dbReference>
<reference evidence="3" key="1">
    <citation type="journal article" date="2021" name="Sci. Rep.">
        <title>Diploid genomic architecture of Nitzschia inconspicua, an elite biomass production diatom.</title>
        <authorList>
            <person name="Oliver A."/>
            <person name="Podell S."/>
            <person name="Pinowska A."/>
            <person name="Traller J.C."/>
            <person name="Smith S.R."/>
            <person name="McClure R."/>
            <person name="Beliaev A."/>
            <person name="Bohutskyi P."/>
            <person name="Hill E.A."/>
            <person name="Rabines A."/>
            <person name="Zheng H."/>
            <person name="Allen L.Z."/>
            <person name="Kuo A."/>
            <person name="Grigoriev I.V."/>
            <person name="Allen A.E."/>
            <person name="Hazlebeck D."/>
            <person name="Allen E.E."/>
        </authorList>
    </citation>
    <scope>NUCLEOTIDE SEQUENCE</scope>
    <source>
        <strain evidence="3">Hildebrandi</strain>
    </source>
</reference>
<sequence>MSIERTNRDELLPSLVDGNESPFPQYSEETLQQKSRELRVGLEDLMERIRRFSLEEHVLESFEEDFCMLISQYPLECLQRAVLMTDRDMFKNNPGSDDGGDTESTSMESPNNNHLIYDDSSTATLRLPIHLACDNNAPISIIRALLGADVNNQSILKPDKWGDLPIHTACSRNHTEVIRLLLEADIHKKSIHVKDVHESLPLHMAARYNAPKQVIEMLLQHDPDRKTLFVEGVYGQYPLTVACRGNASAEMIQVLLDYDDDKKSVLNVDRTGRLPIHVYMLRNGDRQCLQLLLEGMIVGRIHRVGLDKWKGELRTMLACMKNSYERDFATSDKLDMIADEIQLFMQRAIVFELAIWKASCLLGVASAMQNQKLDITTISMKEILELAQGVAPNSVSFSQDTFKKERHVNSGAEIIIPGVLSFLEDEPVSRILDDFQTAGYLVTATTGGSGRAD</sequence>
<dbReference type="SMART" id="SM00248">
    <property type="entry name" value="ANK"/>
    <property type="match status" value="5"/>
</dbReference>
<feature type="region of interest" description="Disordered" evidence="2">
    <location>
        <begin position="1"/>
        <end position="30"/>
    </location>
</feature>
<dbReference type="PROSITE" id="PS50297">
    <property type="entry name" value="ANK_REP_REGION"/>
    <property type="match status" value="1"/>
</dbReference>
<feature type="repeat" description="ANK" evidence="1">
    <location>
        <begin position="161"/>
        <end position="183"/>
    </location>
</feature>
<comment type="caution">
    <text evidence="3">The sequence shown here is derived from an EMBL/GenBank/DDBJ whole genome shotgun (WGS) entry which is preliminary data.</text>
</comment>
<evidence type="ECO:0000256" key="2">
    <source>
        <dbReference type="SAM" id="MobiDB-lite"/>
    </source>
</evidence>
<keyword evidence="4" id="KW-1185">Reference proteome</keyword>
<accession>A0A9K3LXU6</accession>
<dbReference type="PROSITE" id="PS50088">
    <property type="entry name" value="ANK_REPEAT"/>
    <property type="match status" value="1"/>
</dbReference>
<evidence type="ECO:0000313" key="3">
    <source>
        <dbReference type="EMBL" id="KAG7370568.1"/>
    </source>
</evidence>
<dbReference type="AlphaFoldDB" id="A0A9K3LXU6"/>
<gene>
    <name evidence="3" type="ORF">IV203_019138</name>
</gene>
<dbReference type="PANTHER" id="PTHR24198:SF165">
    <property type="entry name" value="ANKYRIN REPEAT-CONTAINING PROTEIN-RELATED"/>
    <property type="match status" value="1"/>
</dbReference>
<organism evidence="3 4">
    <name type="scientific">Nitzschia inconspicua</name>
    <dbReference type="NCBI Taxonomy" id="303405"/>
    <lineage>
        <taxon>Eukaryota</taxon>
        <taxon>Sar</taxon>
        <taxon>Stramenopiles</taxon>
        <taxon>Ochrophyta</taxon>
        <taxon>Bacillariophyta</taxon>
        <taxon>Bacillariophyceae</taxon>
        <taxon>Bacillariophycidae</taxon>
        <taxon>Bacillariales</taxon>
        <taxon>Bacillariaceae</taxon>
        <taxon>Nitzschia</taxon>
    </lineage>
</organism>
<dbReference type="InterPro" id="IPR002110">
    <property type="entry name" value="Ankyrin_rpt"/>
</dbReference>
<feature type="compositionally biased region" description="Basic and acidic residues" evidence="2">
    <location>
        <begin position="1"/>
        <end position="11"/>
    </location>
</feature>
<dbReference type="Pfam" id="PF12796">
    <property type="entry name" value="Ank_2"/>
    <property type="match status" value="1"/>
</dbReference>
<feature type="region of interest" description="Disordered" evidence="2">
    <location>
        <begin position="89"/>
        <end position="113"/>
    </location>
</feature>
<protein>
    <submittedName>
        <fullName evidence="3">Ankyrin repeat domain protein</fullName>
    </submittedName>
</protein>
<reference evidence="3" key="2">
    <citation type="submission" date="2021-04" db="EMBL/GenBank/DDBJ databases">
        <authorList>
            <person name="Podell S."/>
        </authorList>
    </citation>
    <scope>NUCLEOTIDE SEQUENCE</scope>
    <source>
        <strain evidence="3">Hildebrandi</strain>
    </source>
</reference>
<dbReference type="OrthoDB" id="4772757at2759"/>